<dbReference type="InterPro" id="IPR027417">
    <property type="entry name" value="P-loop_NTPase"/>
</dbReference>
<dbReference type="SUPFAM" id="SSF52540">
    <property type="entry name" value="P-loop containing nucleoside triphosphate hydrolases"/>
    <property type="match status" value="1"/>
</dbReference>
<sequence length="632" mass="66222">MSSTAPHCFDKVVRLPGRRAAIFDRPGFPDMNAAAWANLPMRRFDDLPSAEMNQLLAALLGHPPIAALAFEERKTWLEIIFALADAERCGAMTARELALRWSASAPEKFNQAHFDRDWASFRPGGVTMGTLLRIAMQTGFDLSPWFEPPGSRTTSIPPAPAAASAAVTAFFGRVPFAAADLTRPPWLIERFAVRGDVAVVAGPGGSAKTVTLVDLLVCVAAGRQSWGGHRIRPRPDGKPHRVAIVSAEEDRGRIALLIAAACEAQALDGGERAAVSKNLLLHDARQSGLRVGAPRPSMREDMAPEADDPACAALRDGLLAEGITLVVLDTLAALLALPNENDNSAATTLMRRIGKIAAEAGCAVILLHHTPKLSKEGAAAQRGEATAVRGGGAIVNSARIVWTITGLPASEAGLFAMNGVAPNAIRRLDPVKLNDAAPPAPSFFEVEGMSVQVHDGSRESVRAIRFISPPQVGAVPDALRHVAMKALDAGVMVHGAKVALSPGSGPRNAVDHIARALCAANAQLSQDHAKIVARQVLGDLKDRLGCVTVTDVLVPKISASGTPNGFDKRKGLETQWQLAPWTNPNHACAPPSQAVLAAPASCAADNNPASAVTPAVLPPVPQPTASNADGPA</sequence>
<evidence type="ECO:0000313" key="3">
    <source>
        <dbReference type="EMBL" id="MFC3123517.1"/>
    </source>
</evidence>
<comment type="caution">
    <text evidence="3">The sequence shown here is derived from an EMBL/GenBank/DDBJ whole genome shotgun (WGS) entry which is preliminary data.</text>
</comment>
<evidence type="ECO:0000313" key="4">
    <source>
        <dbReference type="Proteomes" id="UP001595593"/>
    </source>
</evidence>
<evidence type="ECO:0000256" key="1">
    <source>
        <dbReference type="SAM" id="MobiDB-lite"/>
    </source>
</evidence>
<dbReference type="RefSeq" id="WP_379592471.1">
    <property type="nucleotide sequence ID" value="NZ_JBHRTN010000002.1"/>
</dbReference>
<dbReference type="Pfam" id="PF13481">
    <property type="entry name" value="AAA_25"/>
    <property type="match status" value="1"/>
</dbReference>
<dbReference type="Proteomes" id="UP001595593">
    <property type="component" value="Unassembled WGS sequence"/>
</dbReference>
<name>A0ABV7FXH3_9PROT</name>
<organism evidence="3 4">
    <name type="scientific">Teichococcus globiformis</name>
    <dbReference type="NCBI Taxonomy" id="2307229"/>
    <lineage>
        <taxon>Bacteria</taxon>
        <taxon>Pseudomonadati</taxon>
        <taxon>Pseudomonadota</taxon>
        <taxon>Alphaproteobacteria</taxon>
        <taxon>Acetobacterales</taxon>
        <taxon>Roseomonadaceae</taxon>
        <taxon>Roseomonas</taxon>
    </lineage>
</organism>
<feature type="domain" description="Primase C-terminal 2" evidence="2">
    <location>
        <begin position="70"/>
        <end position="135"/>
    </location>
</feature>
<keyword evidence="4" id="KW-1185">Reference proteome</keyword>
<feature type="compositionally biased region" description="Polar residues" evidence="1">
    <location>
        <begin position="623"/>
        <end position="632"/>
    </location>
</feature>
<protein>
    <submittedName>
        <fullName evidence="3">AAA family ATPase</fullName>
    </submittedName>
</protein>
<gene>
    <name evidence="3" type="ORF">ACFOD4_00470</name>
</gene>
<dbReference type="Pfam" id="PF08707">
    <property type="entry name" value="PriCT_2"/>
    <property type="match status" value="1"/>
</dbReference>
<evidence type="ECO:0000259" key="2">
    <source>
        <dbReference type="Pfam" id="PF08707"/>
    </source>
</evidence>
<reference evidence="4" key="1">
    <citation type="journal article" date="2019" name="Int. J. Syst. Evol. Microbiol.">
        <title>The Global Catalogue of Microorganisms (GCM) 10K type strain sequencing project: providing services to taxonomists for standard genome sequencing and annotation.</title>
        <authorList>
            <consortium name="The Broad Institute Genomics Platform"/>
            <consortium name="The Broad Institute Genome Sequencing Center for Infectious Disease"/>
            <person name="Wu L."/>
            <person name="Ma J."/>
        </authorList>
    </citation>
    <scope>NUCLEOTIDE SEQUENCE [LARGE SCALE GENOMIC DNA]</scope>
    <source>
        <strain evidence="4">KCTC 52094</strain>
    </source>
</reference>
<dbReference type="Gene3D" id="3.40.50.300">
    <property type="entry name" value="P-loop containing nucleotide triphosphate hydrolases"/>
    <property type="match status" value="1"/>
</dbReference>
<dbReference type="InterPro" id="IPR014819">
    <property type="entry name" value="PriCT_2"/>
</dbReference>
<proteinExistence type="predicted"/>
<accession>A0ABV7FXH3</accession>
<feature type="region of interest" description="Disordered" evidence="1">
    <location>
        <begin position="607"/>
        <end position="632"/>
    </location>
</feature>
<dbReference type="EMBL" id="JBHRTN010000002">
    <property type="protein sequence ID" value="MFC3123517.1"/>
    <property type="molecule type" value="Genomic_DNA"/>
</dbReference>